<dbReference type="InterPro" id="IPR011009">
    <property type="entry name" value="Kinase-like_dom_sf"/>
</dbReference>
<feature type="region of interest" description="Disordered" evidence="1">
    <location>
        <begin position="440"/>
        <end position="471"/>
    </location>
</feature>
<organism evidence="2 3">
    <name type="scientific">Tolypocladium paradoxum</name>
    <dbReference type="NCBI Taxonomy" id="94208"/>
    <lineage>
        <taxon>Eukaryota</taxon>
        <taxon>Fungi</taxon>
        <taxon>Dikarya</taxon>
        <taxon>Ascomycota</taxon>
        <taxon>Pezizomycotina</taxon>
        <taxon>Sordariomycetes</taxon>
        <taxon>Hypocreomycetidae</taxon>
        <taxon>Hypocreales</taxon>
        <taxon>Ophiocordycipitaceae</taxon>
        <taxon>Tolypocladium</taxon>
    </lineage>
</organism>
<dbReference type="OrthoDB" id="4926111at2759"/>
<dbReference type="EMBL" id="PKSG01000871">
    <property type="protein sequence ID" value="POR32376.1"/>
    <property type="molecule type" value="Genomic_DNA"/>
</dbReference>
<accession>A0A2S4KQA2</accession>
<sequence length="471" mass="54483">MEVWKSGSFNVVIPILLPHKKTVFLRLPLPYRTGEAEAPGNVDEKLRTEIATYMWLEEHCPDVPIPTLHAFGLSDGLTFTHPSNTPFVLRKMWELWRWMLSLLGHPVPTRYVRRRLRNPLESGYLILSEAKGRMLALSWEEHRNDKSYRERLFRDLALVTLSMNKTPLPRIGSWIFNSNGHITLSNRPLDLHFQMLENEGIPSGIPRQRTYTAVEPYISDLLSLQDSKILNQPNAIHDQDDGERQLAALATLRATMHKFINPEYRDGPFFYTLTDLHQCNIFVDEQWNIQTIIDLEWAYAKPIEMQLPPFWLTSRAVDGFYDAEAVSEYGTVLDEYLDIYEAEEKRRNGFIIQAPTKRHVWESGSFWYFHAVSVPKGMYNLFGRHIQPLFNKHHSEMAIFDEVFFWYWGFGAQEAINRKLKDKEDYFVRVRAAFGCATENAASSVTPQGRTPSASQDGQSGSPISDPRSEI</sequence>
<name>A0A2S4KQA2_9HYPO</name>
<dbReference type="SUPFAM" id="SSF56112">
    <property type="entry name" value="Protein kinase-like (PK-like)"/>
    <property type="match status" value="1"/>
</dbReference>
<keyword evidence="3" id="KW-1185">Reference proteome</keyword>
<dbReference type="STRING" id="94208.A0A2S4KQA2"/>
<evidence type="ECO:0000313" key="3">
    <source>
        <dbReference type="Proteomes" id="UP000237481"/>
    </source>
</evidence>
<reference evidence="2 3" key="1">
    <citation type="submission" date="2018-01" db="EMBL/GenBank/DDBJ databases">
        <title>Harnessing the power of phylogenomics to disentangle the directionality and signatures of interkingdom host jumping in the parasitic fungal genus Tolypocladium.</title>
        <authorList>
            <person name="Quandt C.A."/>
            <person name="Patterson W."/>
            <person name="Spatafora J.W."/>
        </authorList>
    </citation>
    <scope>NUCLEOTIDE SEQUENCE [LARGE SCALE GENOMIC DNA]</scope>
    <source>
        <strain evidence="2 3">NRBC 100945</strain>
    </source>
</reference>
<gene>
    <name evidence="2" type="ORF">TPAR_07411</name>
</gene>
<feature type="compositionally biased region" description="Polar residues" evidence="1">
    <location>
        <begin position="440"/>
        <end position="463"/>
    </location>
</feature>
<dbReference type="AlphaFoldDB" id="A0A2S4KQA2"/>
<proteinExistence type="predicted"/>
<evidence type="ECO:0000313" key="2">
    <source>
        <dbReference type="EMBL" id="POR32376.1"/>
    </source>
</evidence>
<evidence type="ECO:0000256" key="1">
    <source>
        <dbReference type="SAM" id="MobiDB-lite"/>
    </source>
</evidence>
<dbReference type="Proteomes" id="UP000237481">
    <property type="component" value="Unassembled WGS sequence"/>
</dbReference>
<comment type="caution">
    <text evidence="2">The sequence shown here is derived from an EMBL/GenBank/DDBJ whole genome shotgun (WGS) entry which is preliminary data.</text>
</comment>
<dbReference type="PANTHER" id="PTHR21310:SF37">
    <property type="entry name" value="AMINOGLYCOSIDE PHOSPHOTRANSFERASE DOMAIN-CONTAINING PROTEIN"/>
    <property type="match status" value="1"/>
</dbReference>
<dbReference type="PANTHER" id="PTHR21310">
    <property type="entry name" value="AMINOGLYCOSIDE PHOSPHOTRANSFERASE-RELATED-RELATED"/>
    <property type="match status" value="1"/>
</dbReference>
<dbReference type="InterPro" id="IPR051678">
    <property type="entry name" value="AGP_Transferase"/>
</dbReference>
<evidence type="ECO:0008006" key="4">
    <source>
        <dbReference type="Google" id="ProtNLM"/>
    </source>
</evidence>
<protein>
    <recommendedName>
        <fullName evidence="4">Aminoglycoside phosphotransferase domain-containing protein</fullName>
    </recommendedName>
</protein>